<comment type="caution">
    <text evidence="2">The sequence shown here is derived from an EMBL/GenBank/DDBJ whole genome shotgun (WGS) entry which is preliminary data.</text>
</comment>
<evidence type="ECO:0008006" key="4">
    <source>
        <dbReference type="Google" id="ProtNLM"/>
    </source>
</evidence>
<accession>A0ABW6MA16</accession>
<evidence type="ECO:0000313" key="3">
    <source>
        <dbReference type="Proteomes" id="UP001601303"/>
    </source>
</evidence>
<proteinExistence type="predicted"/>
<keyword evidence="3" id="KW-1185">Reference proteome</keyword>
<keyword evidence="1" id="KW-0732">Signal</keyword>
<evidence type="ECO:0000256" key="1">
    <source>
        <dbReference type="SAM" id="SignalP"/>
    </source>
</evidence>
<evidence type="ECO:0000313" key="2">
    <source>
        <dbReference type="EMBL" id="MFE9602976.1"/>
    </source>
</evidence>
<protein>
    <recommendedName>
        <fullName evidence="4">Secreted protein</fullName>
    </recommendedName>
</protein>
<gene>
    <name evidence="2" type="ORF">ACFYNQ_30995</name>
</gene>
<organism evidence="2 3">
    <name type="scientific">Streptomyces hokutonensis</name>
    <dbReference type="NCBI Taxonomy" id="1306990"/>
    <lineage>
        <taxon>Bacteria</taxon>
        <taxon>Bacillati</taxon>
        <taxon>Actinomycetota</taxon>
        <taxon>Actinomycetes</taxon>
        <taxon>Kitasatosporales</taxon>
        <taxon>Streptomycetaceae</taxon>
        <taxon>Streptomyces</taxon>
    </lineage>
</organism>
<feature type="chain" id="PRO_5045380386" description="Secreted protein" evidence="1">
    <location>
        <begin position="28"/>
        <end position="135"/>
    </location>
</feature>
<dbReference type="RefSeq" id="WP_388111277.1">
    <property type="nucleotide sequence ID" value="NZ_JBIAHM010000012.1"/>
</dbReference>
<dbReference type="Proteomes" id="UP001601303">
    <property type="component" value="Unassembled WGS sequence"/>
</dbReference>
<sequence>MKKRGIAALVAGLAVAALGFTPGTANASDNQPLSASTTGASVSLTVDWTGSESFTLRNVKLSDTSCDAHPVFFYVTVPGFQFPNHWNTSGCGTTTTWSALPGSLDGGIHSLWVTVCRDTTFDNCSTSGTSLNPYD</sequence>
<reference evidence="2 3" key="1">
    <citation type="submission" date="2024-10" db="EMBL/GenBank/DDBJ databases">
        <title>The Natural Products Discovery Center: Release of the First 8490 Sequenced Strains for Exploring Actinobacteria Biosynthetic Diversity.</title>
        <authorList>
            <person name="Kalkreuter E."/>
            <person name="Kautsar S.A."/>
            <person name="Yang D."/>
            <person name="Bader C.D."/>
            <person name="Teijaro C.N."/>
            <person name="Fluegel L."/>
            <person name="Davis C.M."/>
            <person name="Simpson J.R."/>
            <person name="Lauterbach L."/>
            <person name="Steele A.D."/>
            <person name="Gui C."/>
            <person name="Meng S."/>
            <person name="Li G."/>
            <person name="Viehrig K."/>
            <person name="Ye F."/>
            <person name="Su P."/>
            <person name="Kiefer A.F."/>
            <person name="Nichols A."/>
            <person name="Cepeda A.J."/>
            <person name="Yan W."/>
            <person name="Fan B."/>
            <person name="Jiang Y."/>
            <person name="Adhikari A."/>
            <person name="Zheng C.-J."/>
            <person name="Schuster L."/>
            <person name="Cowan T.M."/>
            <person name="Smanski M.J."/>
            <person name="Chevrette M.G."/>
            <person name="De Carvalho L.P.S."/>
            <person name="Shen B."/>
        </authorList>
    </citation>
    <scope>NUCLEOTIDE SEQUENCE [LARGE SCALE GENOMIC DNA]</scope>
    <source>
        <strain evidence="2 3">NPDC006488</strain>
    </source>
</reference>
<name>A0ABW6MA16_9ACTN</name>
<dbReference type="EMBL" id="JBIAHM010000012">
    <property type="protein sequence ID" value="MFE9602976.1"/>
    <property type="molecule type" value="Genomic_DNA"/>
</dbReference>
<feature type="signal peptide" evidence="1">
    <location>
        <begin position="1"/>
        <end position="27"/>
    </location>
</feature>